<organism evidence="1 2">
    <name type="scientific">Fusarium solani subsp. cucurbitae</name>
    <name type="common">Neocosmosporum cucurbitae</name>
    <dbReference type="NCBI Taxonomy" id="2747967"/>
    <lineage>
        <taxon>Eukaryota</taxon>
        <taxon>Fungi</taxon>
        <taxon>Dikarya</taxon>
        <taxon>Ascomycota</taxon>
        <taxon>Pezizomycotina</taxon>
        <taxon>Sordariomycetes</taxon>
        <taxon>Hypocreomycetidae</taxon>
        <taxon>Hypocreales</taxon>
        <taxon>Nectriaceae</taxon>
        <taxon>Fusarium</taxon>
        <taxon>Fusarium solani species complex</taxon>
    </lineage>
</organism>
<proteinExistence type="predicted"/>
<protein>
    <submittedName>
        <fullName evidence="1">Uncharacterized protein</fullName>
    </submittedName>
</protein>
<evidence type="ECO:0000313" key="1">
    <source>
        <dbReference type="EMBL" id="UPK92156.1"/>
    </source>
</evidence>
<evidence type="ECO:0000313" key="2">
    <source>
        <dbReference type="Proteomes" id="UP000830768"/>
    </source>
</evidence>
<dbReference type="EMBL" id="CP090032">
    <property type="protein sequence ID" value="UPK92156.1"/>
    <property type="molecule type" value="Genomic_DNA"/>
</dbReference>
<dbReference type="Proteomes" id="UP000830768">
    <property type="component" value="Chromosome 3"/>
</dbReference>
<gene>
    <name evidence="1" type="ORF">LCI18_003091</name>
</gene>
<accession>A0ACD3YT77</accession>
<sequence length="488" mass="55175">MPSHEYITTPTYHAKVLLRGTPEYERCPRNNPTADTPERFPREIHIVETPEDVSAALNRAADLGVSAGIRGSGHLLSLPGLVDGGILIDTANLNRYVDYDRQTHVISFGPPVRVEELAAKLVKLKRFFPHGHAPTVGSAGFLLAGGLGWFSRGWGATCQTWVQKMEIVTADGQVVIASPTENQDLWWAARGSGLAFFGVVTRFWCYTTKASNMWERTFRFIINHDNYETLMTWALERGRETPKYGTDLALTIDYPEKNDPAFTTDDVPPGSQLHLVLNLICYSDTEMEATTLLSAYDNSQEDVRLWLLDMQPVQKRTFEDVFIRKIAFWGNGKVDRWQMNGMLNDPAVPLPRLLEAIKPAMLDLPTRLSSVFITSCEVTPDEEDTVLSLPQDLYISTFTGWTDPTLEPAIYEPMRDRYKQAFHVAMGMYIADFDVGCDDANNKVMTDTALAKFLEIREKWDPKDLFPSYKKIVETHDRVNKLQNKALL</sequence>
<name>A0ACD3YT77_FUSSC</name>
<keyword evidence="2" id="KW-1185">Reference proteome</keyword>
<reference evidence="1" key="1">
    <citation type="submission" date="2021-11" db="EMBL/GenBank/DDBJ databases">
        <title>Fusarium solani-melongenae Genome sequencing and assembly.</title>
        <authorList>
            <person name="Xie S."/>
            <person name="Huang L."/>
            <person name="Zhang X."/>
        </authorList>
    </citation>
    <scope>NUCLEOTIDE SEQUENCE</scope>
    <source>
        <strain evidence="1">CRI 24-3</strain>
    </source>
</reference>